<dbReference type="SUPFAM" id="SSF52058">
    <property type="entry name" value="L domain-like"/>
    <property type="match status" value="1"/>
</dbReference>
<evidence type="ECO:0000313" key="4">
    <source>
        <dbReference type="EMBL" id="CAE4632523.1"/>
    </source>
</evidence>
<keyword evidence="2" id="KW-0677">Repeat</keyword>
<evidence type="ECO:0000256" key="2">
    <source>
        <dbReference type="ARBA" id="ARBA00022737"/>
    </source>
</evidence>
<evidence type="ECO:0000256" key="3">
    <source>
        <dbReference type="SAM" id="MobiDB-lite"/>
    </source>
</evidence>
<dbReference type="Pfam" id="PF13855">
    <property type="entry name" value="LRR_8"/>
    <property type="match status" value="1"/>
</dbReference>
<dbReference type="Gene3D" id="3.80.10.10">
    <property type="entry name" value="Ribonuclease Inhibitor"/>
    <property type="match status" value="2"/>
</dbReference>
<sequence length="374" mass="41535">MFVKKDLRKIPTILAEAAEAARILECPPSSSTDDNNDNDNDNNESKKRKHENLSLLTELRLSRRAPEFKDGTLSILCSPANVPSLRHLESLSLYDCGLHSLDGIGLLASPVGAPDDDDEEEQLLRKGKHGKEMVNVCCPNLREINVGRNPLLTTLPSMEIPLFGKYITSLWLDDCSLSGPLPECIVSLEKLEVLRLSYNKITKLPSGKKKGLHRMKHLKVLCLDGNEIEDLPEEMAKMKSLETLLLRQNQIKTLPEGLPGPDLLNLSLLHLSSNKLTSLPDSTTQCTSLCTLYVNGNAITSLPMNGWKNMKKLKTFNVGSNNLDALPDEFVERFGEPDLKTGDCAKDETCTVRVDQNPVVEKARQVSKERKNAE</sequence>
<dbReference type="Pfam" id="PF00560">
    <property type="entry name" value="LRR_1"/>
    <property type="match status" value="1"/>
</dbReference>
<evidence type="ECO:0000313" key="5">
    <source>
        <dbReference type="EMBL" id="CAE4632525.1"/>
    </source>
</evidence>
<feature type="region of interest" description="Disordered" evidence="3">
    <location>
        <begin position="24"/>
        <end position="51"/>
    </location>
</feature>
<protein>
    <submittedName>
        <fullName evidence="4">Uncharacterized protein</fullName>
    </submittedName>
</protein>
<dbReference type="InterPro" id="IPR032675">
    <property type="entry name" value="LRR_dom_sf"/>
</dbReference>
<proteinExistence type="predicted"/>
<dbReference type="Pfam" id="PF12799">
    <property type="entry name" value="LRR_4"/>
    <property type="match status" value="1"/>
</dbReference>
<reference evidence="4" key="1">
    <citation type="submission" date="2021-01" db="EMBL/GenBank/DDBJ databases">
        <authorList>
            <person name="Corre E."/>
            <person name="Pelletier E."/>
            <person name="Niang G."/>
            <person name="Scheremetjew M."/>
            <person name="Finn R."/>
            <person name="Kale V."/>
            <person name="Holt S."/>
            <person name="Cochrane G."/>
            <person name="Meng A."/>
            <person name="Brown T."/>
            <person name="Cohen L."/>
        </authorList>
    </citation>
    <scope>NUCLEOTIDE SEQUENCE</scope>
    <source>
        <strain evidence="4">GSO104</strain>
    </source>
</reference>
<keyword evidence="1" id="KW-0433">Leucine-rich repeat</keyword>
<dbReference type="SMART" id="SM00365">
    <property type="entry name" value="LRR_SD22"/>
    <property type="match status" value="5"/>
</dbReference>
<organism evidence="4">
    <name type="scientific">Ditylum brightwellii</name>
    <dbReference type="NCBI Taxonomy" id="49249"/>
    <lineage>
        <taxon>Eukaryota</taxon>
        <taxon>Sar</taxon>
        <taxon>Stramenopiles</taxon>
        <taxon>Ochrophyta</taxon>
        <taxon>Bacillariophyta</taxon>
        <taxon>Mediophyceae</taxon>
        <taxon>Lithodesmiophycidae</taxon>
        <taxon>Lithodesmiales</taxon>
        <taxon>Lithodesmiaceae</taxon>
        <taxon>Ditylum</taxon>
    </lineage>
</organism>
<dbReference type="EMBL" id="HBNS01036101">
    <property type="protein sequence ID" value="CAE4632523.1"/>
    <property type="molecule type" value="Transcribed_RNA"/>
</dbReference>
<dbReference type="SMART" id="SM00364">
    <property type="entry name" value="LRR_BAC"/>
    <property type="match status" value="7"/>
</dbReference>
<dbReference type="SMART" id="SM00369">
    <property type="entry name" value="LRR_TYP"/>
    <property type="match status" value="7"/>
</dbReference>
<dbReference type="InterPro" id="IPR050715">
    <property type="entry name" value="LRR-SigEffector_domain"/>
</dbReference>
<name>A0A6V2JTL1_9STRA</name>
<dbReference type="InterPro" id="IPR001611">
    <property type="entry name" value="Leu-rich_rpt"/>
</dbReference>
<dbReference type="PANTHER" id="PTHR45752:SF187">
    <property type="entry name" value="LEUCINE-RICH REPEAT AND IQ DOMAIN-CONTAINING PROTEIN 4"/>
    <property type="match status" value="1"/>
</dbReference>
<dbReference type="AlphaFoldDB" id="A0A6V2JTL1"/>
<evidence type="ECO:0000256" key="1">
    <source>
        <dbReference type="ARBA" id="ARBA00022614"/>
    </source>
</evidence>
<gene>
    <name evidence="4" type="ORF">DBRI00130_LOCUS28202</name>
    <name evidence="5" type="ORF">DBRI00130_LOCUS28203</name>
</gene>
<dbReference type="InterPro" id="IPR025875">
    <property type="entry name" value="Leu-rich_rpt_4"/>
</dbReference>
<accession>A0A6V2JTL1</accession>
<dbReference type="EMBL" id="HBNS01036102">
    <property type="protein sequence ID" value="CAE4632525.1"/>
    <property type="molecule type" value="Transcribed_RNA"/>
</dbReference>
<dbReference type="PANTHER" id="PTHR45752">
    <property type="entry name" value="LEUCINE-RICH REPEAT-CONTAINING"/>
    <property type="match status" value="1"/>
</dbReference>
<dbReference type="InterPro" id="IPR003591">
    <property type="entry name" value="Leu-rich_rpt_typical-subtyp"/>
</dbReference>
<dbReference type="PROSITE" id="PS51450">
    <property type="entry name" value="LRR"/>
    <property type="match status" value="3"/>
</dbReference>